<proteinExistence type="predicted"/>
<dbReference type="PaxDb" id="35128-Thaps10027"/>
<dbReference type="InParanoid" id="B8CD00"/>
<name>B8CD00_THAPS</name>
<gene>
    <name evidence="1" type="ORF">THAPSDRAFT_10027</name>
</gene>
<organism evidence="1 2">
    <name type="scientific">Thalassiosira pseudonana</name>
    <name type="common">Marine diatom</name>
    <name type="synonym">Cyclotella nana</name>
    <dbReference type="NCBI Taxonomy" id="35128"/>
    <lineage>
        <taxon>Eukaryota</taxon>
        <taxon>Sar</taxon>
        <taxon>Stramenopiles</taxon>
        <taxon>Ochrophyta</taxon>
        <taxon>Bacillariophyta</taxon>
        <taxon>Coscinodiscophyceae</taxon>
        <taxon>Thalassiosirophycidae</taxon>
        <taxon>Thalassiosirales</taxon>
        <taxon>Thalassiosiraceae</taxon>
        <taxon>Thalassiosira</taxon>
    </lineage>
</organism>
<sequence length="414" mass="46843">MSSHGKVKAERADLKFNVLYYKRHTITSVGDAGVLKLKQLSYEHENDDGDNLRSVKETTGSLSFRSIKHHFTFDLNEISVEKFKGRVNHGIKIIQQQQQQQQQQHTPQSSEGKEFIFTMVSGGAEHAYESIQQAIEEARFKMEMEHRIQPRLREMASSIPHVELSASLSVVEISQEEELQSASKRARGHPILQSCYLILLAIIKFVSILIKQITGHNPLLPKTIDIAISNIQHSTLPILTVSETTQSRRHHQAIAKEVNSIHMAISNIQQILRRHEQSFTSDGCILDSTTVSSSFLHPREIARGITAAYRYLMNPIYYLLWKFNVPMLRPELLKLHRHPESVGEAVKKANDRVVELRELVGEVYGEESRVGLEVDMEVKVIQRGLYGVKVLASKVMSERLLLTTKSGGLPQSSG</sequence>
<keyword evidence="2" id="KW-1185">Reference proteome</keyword>
<reference evidence="1 2" key="2">
    <citation type="journal article" date="2008" name="Nature">
        <title>The Phaeodactylum genome reveals the evolutionary history of diatom genomes.</title>
        <authorList>
            <person name="Bowler C."/>
            <person name="Allen A.E."/>
            <person name="Badger J.H."/>
            <person name="Grimwood J."/>
            <person name="Jabbari K."/>
            <person name="Kuo A."/>
            <person name="Maheswari U."/>
            <person name="Martens C."/>
            <person name="Maumus F."/>
            <person name="Otillar R.P."/>
            <person name="Rayko E."/>
            <person name="Salamov A."/>
            <person name="Vandepoele K."/>
            <person name="Beszteri B."/>
            <person name="Gruber A."/>
            <person name="Heijde M."/>
            <person name="Katinka M."/>
            <person name="Mock T."/>
            <person name="Valentin K."/>
            <person name="Verret F."/>
            <person name="Berges J.A."/>
            <person name="Brownlee C."/>
            <person name="Cadoret J.P."/>
            <person name="Chiovitti A."/>
            <person name="Choi C.J."/>
            <person name="Coesel S."/>
            <person name="De Martino A."/>
            <person name="Detter J.C."/>
            <person name="Durkin C."/>
            <person name="Falciatore A."/>
            <person name="Fournet J."/>
            <person name="Haruta M."/>
            <person name="Huysman M.J."/>
            <person name="Jenkins B.D."/>
            <person name="Jiroutova K."/>
            <person name="Jorgensen R.E."/>
            <person name="Joubert Y."/>
            <person name="Kaplan A."/>
            <person name="Kroger N."/>
            <person name="Kroth P.G."/>
            <person name="La Roche J."/>
            <person name="Lindquist E."/>
            <person name="Lommer M."/>
            <person name="Martin-Jezequel V."/>
            <person name="Lopez P.J."/>
            <person name="Lucas S."/>
            <person name="Mangogna M."/>
            <person name="McGinnis K."/>
            <person name="Medlin L.K."/>
            <person name="Montsant A."/>
            <person name="Oudot-Le Secq M.P."/>
            <person name="Napoli C."/>
            <person name="Obornik M."/>
            <person name="Parker M.S."/>
            <person name="Petit J.L."/>
            <person name="Porcel B.M."/>
            <person name="Poulsen N."/>
            <person name="Robison M."/>
            <person name="Rychlewski L."/>
            <person name="Rynearson T.A."/>
            <person name="Schmutz J."/>
            <person name="Shapiro H."/>
            <person name="Siaut M."/>
            <person name="Stanley M."/>
            <person name="Sussman M.R."/>
            <person name="Taylor A.R."/>
            <person name="Vardi A."/>
            <person name="von Dassow P."/>
            <person name="Vyverman W."/>
            <person name="Willis A."/>
            <person name="Wyrwicz L.S."/>
            <person name="Rokhsar D.S."/>
            <person name="Weissenbach J."/>
            <person name="Armbrust E.V."/>
            <person name="Green B.R."/>
            <person name="Van de Peer Y."/>
            <person name="Grigoriev I.V."/>
        </authorList>
    </citation>
    <scope>NUCLEOTIDE SEQUENCE [LARGE SCALE GENOMIC DNA]</scope>
    <source>
        <strain evidence="1 2">CCMP1335</strain>
    </source>
</reference>
<dbReference type="HOGENOM" id="CLU_664798_0_0_1"/>
<dbReference type="AlphaFoldDB" id="B8CD00"/>
<evidence type="ECO:0000313" key="2">
    <source>
        <dbReference type="Proteomes" id="UP000001449"/>
    </source>
</evidence>
<dbReference type="KEGG" id="tps:THAPSDRAFT_10027"/>
<dbReference type="GeneID" id="7444000"/>
<dbReference type="RefSeq" id="XP_002294026.1">
    <property type="nucleotide sequence ID" value="XM_002293990.1"/>
</dbReference>
<evidence type="ECO:0000313" key="1">
    <source>
        <dbReference type="EMBL" id="EED88381.1"/>
    </source>
</evidence>
<protein>
    <submittedName>
        <fullName evidence="1">Uncharacterized protein</fullName>
    </submittedName>
</protein>
<dbReference type="Proteomes" id="UP000001449">
    <property type="component" value="Chromosome 15"/>
</dbReference>
<dbReference type="EMBL" id="CM000650">
    <property type="protein sequence ID" value="EED88381.1"/>
    <property type="molecule type" value="Genomic_DNA"/>
</dbReference>
<accession>B8CD00</accession>
<reference evidence="1 2" key="1">
    <citation type="journal article" date="2004" name="Science">
        <title>The genome of the diatom Thalassiosira pseudonana: ecology, evolution, and metabolism.</title>
        <authorList>
            <person name="Armbrust E.V."/>
            <person name="Berges J.A."/>
            <person name="Bowler C."/>
            <person name="Green B.R."/>
            <person name="Martinez D."/>
            <person name="Putnam N.H."/>
            <person name="Zhou S."/>
            <person name="Allen A.E."/>
            <person name="Apt K.E."/>
            <person name="Bechner M."/>
            <person name="Brzezinski M.A."/>
            <person name="Chaal B.K."/>
            <person name="Chiovitti A."/>
            <person name="Davis A.K."/>
            <person name="Demarest M.S."/>
            <person name="Detter J.C."/>
            <person name="Glavina T."/>
            <person name="Goodstein D."/>
            <person name="Hadi M.Z."/>
            <person name="Hellsten U."/>
            <person name="Hildebrand M."/>
            <person name="Jenkins B.D."/>
            <person name="Jurka J."/>
            <person name="Kapitonov V.V."/>
            <person name="Kroger N."/>
            <person name="Lau W.W."/>
            <person name="Lane T.W."/>
            <person name="Larimer F.W."/>
            <person name="Lippmeier J.C."/>
            <person name="Lucas S."/>
            <person name="Medina M."/>
            <person name="Montsant A."/>
            <person name="Obornik M."/>
            <person name="Parker M.S."/>
            <person name="Palenik B."/>
            <person name="Pazour G.J."/>
            <person name="Richardson P.M."/>
            <person name="Rynearson T.A."/>
            <person name="Saito M.A."/>
            <person name="Schwartz D.C."/>
            <person name="Thamatrakoln K."/>
            <person name="Valentin K."/>
            <person name="Vardi A."/>
            <person name="Wilkerson F.P."/>
            <person name="Rokhsar D.S."/>
        </authorList>
    </citation>
    <scope>NUCLEOTIDE SEQUENCE [LARGE SCALE GENOMIC DNA]</scope>
    <source>
        <strain evidence="1 2">CCMP1335</strain>
    </source>
</reference>